<comment type="caution">
    <text evidence="1">The sequence shown here is derived from an EMBL/GenBank/DDBJ whole genome shotgun (WGS) entry which is preliminary data.</text>
</comment>
<keyword evidence="2" id="KW-1185">Reference proteome</keyword>
<protein>
    <submittedName>
        <fullName evidence="1">Uncharacterized protein</fullName>
    </submittedName>
</protein>
<dbReference type="EMBL" id="MU003522">
    <property type="protein sequence ID" value="KAF2466935.1"/>
    <property type="molecule type" value="Genomic_DNA"/>
</dbReference>
<proteinExistence type="predicted"/>
<reference evidence="1" key="1">
    <citation type="journal article" date="2020" name="Stud. Mycol.">
        <title>101 Dothideomycetes genomes: a test case for predicting lifestyles and emergence of pathogens.</title>
        <authorList>
            <person name="Haridas S."/>
            <person name="Albert R."/>
            <person name="Binder M."/>
            <person name="Bloem J."/>
            <person name="Labutti K."/>
            <person name="Salamov A."/>
            <person name="Andreopoulos B."/>
            <person name="Baker S."/>
            <person name="Barry K."/>
            <person name="Bills G."/>
            <person name="Bluhm B."/>
            <person name="Cannon C."/>
            <person name="Castanera R."/>
            <person name="Culley D."/>
            <person name="Daum C."/>
            <person name="Ezra D."/>
            <person name="Gonzalez J."/>
            <person name="Henrissat B."/>
            <person name="Kuo A."/>
            <person name="Liang C."/>
            <person name="Lipzen A."/>
            <person name="Lutzoni F."/>
            <person name="Magnuson J."/>
            <person name="Mondo S."/>
            <person name="Nolan M."/>
            <person name="Ohm R."/>
            <person name="Pangilinan J."/>
            <person name="Park H.-J."/>
            <person name="Ramirez L."/>
            <person name="Alfaro M."/>
            <person name="Sun H."/>
            <person name="Tritt A."/>
            <person name="Yoshinaga Y."/>
            <person name="Zwiers L.-H."/>
            <person name="Turgeon B."/>
            <person name="Goodwin S."/>
            <person name="Spatafora J."/>
            <person name="Crous P."/>
            <person name="Grigoriev I."/>
        </authorList>
    </citation>
    <scope>NUCLEOTIDE SEQUENCE</scope>
    <source>
        <strain evidence="1">ATCC 200398</strain>
    </source>
</reference>
<name>A0ACB6QJ58_9PLEO</name>
<sequence>MKSSNLRASLFLSIALITSNVFAQGLPACAQQCVGVTKTTCKNTDFVCACSDGDYIPRLMKCVTASCEGGPLSEAQNFLRELCAAVGSPIEDSTETTGDRLELRFPDLEDRAAGPSGFPESGIDISVSLFDSSTSFDASFTSSRTSIPTGTSRATNSPIETGPSNSNNGGGGGLSTGAKVGIGLGVPLGIIILAGLVGLGFWLGKRNRKNAAIAQQPQMAGPGPAELDSSGQVLGAEMATKSNVPEMPAAPVQGYHVPEVQQQYYPGVQQPYNPAELPERR</sequence>
<gene>
    <name evidence="1" type="ORF">BDR25DRAFT_305783</name>
</gene>
<organism evidence="1 2">
    <name type="scientific">Lindgomyces ingoldianus</name>
    <dbReference type="NCBI Taxonomy" id="673940"/>
    <lineage>
        <taxon>Eukaryota</taxon>
        <taxon>Fungi</taxon>
        <taxon>Dikarya</taxon>
        <taxon>Ascomycota</taxon>
        <taxon>Pezizomycotina</taxon>
        <taxon>Dothideomycetes</taxon>
        <taxon>Pleosporomycetidae</taxon>
        <taxon>Pleosporales</taxon>
        <taxon>Lindgomycetaceae</taxon>
        <taxon>Lindgomyces</taxon>
    </lineage>
</organism>
<accession>A0ACB6QJ58</accession>
<evidence type="ECO:0000313" key="2">
    <source>
        <dbReference type="Proteomes" id="UP000799755"/>
    </source>
</evidence>
<evidence type="ECO:0000313" key="1">
    <source>
        <dbReference type="EMBL" id="KAF2466935.1"/>
    </source>
</evidence>
<dbReference type="Proteomes" id="UP000799755">
    <property type="component" value="Unassembled WGS sequence"/>
</dbReference>